<evidence type="ECO:0000313" key="2">
    <source>
        <dbReference type="EMBL" id="QWG14917.1"/>
    </source>
</evidence>
<dbReference type="EMBL" id="CP076134">
    <property type="protein sequence ID" value="QWG14917.1"/>
    <property type="molecule type" value="Genomic_DNA"/>
</dbReference>
<organism evidence="2 3">
    <name type="scientific">Bradyrhizobium sediminis</name>
    <dbReference type="NCBI Taxonomy" id="2840469"/>
    <lineage>
        <taxon>Bacteria</taxon>
        <taxon>Pseudomonadati</taxon>
        <taxon>Pseudomonadota</taxon>
        <taxon>Alphaproteobacteria</taxon>
        <taxon>Hyphomicrobiales</taxon>
        <taxon>Nitrobacteraceae</taxon>
        <taxon>Bradyrhizobium</taxon>
    </lineage>
</organism>
<evidence type="ECO:0000313" key="3">
    <source>
        <dbReference type="Proteomes" id="UP000680839"/>
    </source>
</evidence>
<dbReference type="PANTHER" id="PTHR48090:SF7">
    <property type="entry name" value="RFBJ PROTEIN"/>
    <property type="match status" value="1"/>
</dbReference>
<keyword evidence="2" id="KW-0808">Transferase</keyword>
<dbReference type="Gene3D" id="3.40.50.150">
    <property type="entry name" value="Vaccinia Virus protein VP39"/>
    <property type="match status" value="1"/>
</dbReference>
<proteinExistence type="predicted"/>
<dbReference type="PANTHER" id="PTHR48090">
    <property type="entry name" value="UNDECAPRENYL-PHOSPHATE 4-DEOXY-4-FORMAMIDO-L-ARABINOSE TRANSFERASE-RELATED"/>
    <property type="match status" value="1"/>
</dbReference>
<dbReference type="SUPFAM" id="SSF53335">
    <property type="entry name" value="S-adenosyl-L-methionine-dependent methyltransferases"/>
    <property type="match status" value="1"/>
</dbReference>
<dbReference type="CDD" id="cd02440">
    <property type="entry name" value="AdoMet_MTases"/>
    <property type="match status" value="1"/>
</dbReference>
<accession>A0A975NH12</accession>
<feature type="domain" description="Glycosyltransferase 2-like" evidence="1">
    <location>
        <begin position="254"/>
        <end position="415"/>
    </location>
</feature>
<protein>
    <submittedName>
        <fullName evidence="2">Glycosyltransferase</fullName>
        <ecNumber evidence="2">2.4.-.-</ecNumber>
    </submittedName>
</protein>
<gene>
    <name evidence="2" type="ORF">KMZ29_09790</name>
</gene>
<keyword evidence="2" id="KW-0328">Glycosyltransferase</keyword>
<dbReference type="CDD" id="cd04179">
    <property type="entry name" value="DPM_DPG-synthase_like"/>
    <property type="match status" value="1"/>
</dbReference>
<name>A0A975NH12_9BRAD</name>
<dbReference type="SUPFAM" id="SSF53448">
    <property type="entry name" value="Nucleotide-diphospho-sugar transferases"/>
    <property type="match status" value="1"/>
</dbReference>
<dbReference type="InterPro" id="IPR001173">
    <property type="entry name" value="Glyco_trans_2-like"/>
</dbReference>
<dbReference type="Gene3D" id="3.90.550.10">
    <property type="entry name" value="Spore Coat Polysaccharide Biosynthesis Protein SpsA, Chain A"/>
    <property type="match status" value="1"/>
</dbReference>
<dbReference type="Proteomes" id="UP000680839">
    <property type="component" value="Chromosome"/>
</dbReference>
<sequence>MNPARSVPTASVELSSQRKRDLLDHFETNSEELDRWREFNAAYHDDDRKFMRFLIPPGKRVLELGCSRGDLLAALEPSYGVGIDFSAKAIEKARALHPGLNFVHGDFEDPATLAAIEGPFEYIVMADTIGLFEDIDGTLRLIQNLCSPSTRIIIAYYSHLWEPVLKLAETMGLRSKQPKINYIATADFMNLMDLADFEVISQEQRQLLPRRWLGLGPFINRFIAPLPGIRQLCLRTYLVGRPVRSFPDRKFSASILIPCRNEKGNIENAIRRMPKFGSAQEILFVEGNSSDGTFEECERVRDAYRDSWDIKVLKQDGKGKGDAVRKGFAAATGDVLMILDADLTMPPEALPKYHAVIESGKAEFVNGTRLVYPMENEAMRPLNFIANRCFAYLFSYLVNTRLTDTLCGTKVLLRKDYEVLARERGYFGNFDPFGDFDLIFGAAKQNLKIVETPIHYKARTFGETQISRFRDGWLLLKMVWFAYRKLKAI</sequence>
<evidence type="ECO:0000259" key="1">
    <source>
        <dbReference type="Pfam" id="PF00535"/>
    </source>
</evidence>
<reference evidence="2" key="1">
    <citation type="submission" date="2021-06" db="EMBL/GenBank/DDBJ databases">
        <title>Bradyrhizobium sp. S2-20-1 Genome sequencing.</title>
        <authorList>
            <person name="Jin L."/>
        </authorList>
    </citation>
    <scope>NUCLEOTIDE SEQUENCE</scope>
    <source>
        <strain evidence="2">S2-20-1</strain>
    </source>
</reference>
<dbReference type="InterPro" id="IPR029044">
    <property type="entry name" value="Nucleotide-diphossugar_trans"/>
</dbReference>
<dbReference type="GO" id="GO:0016757">
    <property type="term" value="F:glycosyltransferase activity"/>
    <property type="evidence" value="ECO:0007669"/>
    <property type="project" value="UniProtKB-KW"/>
</dbReference>
<dbReference type="InterPro" id="IPR029063">
    <property type="entry name" value="SAM-dependent_MTases_sf"/>
</dbReference>
<dbReference type="RefSeq" id="WP_215623506.1">
    <property type="nucleotide sequence ID" value="NZ_CP076134.1"/>
</dbReference>
<dbReference type="Pfam" id="PF00535">
    <property type="entry name" value="Glycos_transf_2"/>
    <property type="match status" value="1"/>
</dbReference>
<dbReference type="EC" id="2.4.-.-" evidence="2"/>
<dbReference type="Pfam" id="PF13489">
    <property type="entry name" value="Methyltransf_23"/>
    <property type="match status" value="1"/>
</dbReference>
<dbReference type="InterPro" id="IPR050256">
    <property type="entry name" value="Glycosyltransferase_2"/>
</dbReference>
<dbReference type="AlphaFoldDB" id="A0A975NH12"/>